<dbReference type="Pfam" id="PF01520">
    <property type="entry name" value="Amidase_3"/>
    <property type="match status" value="1"/>
</dbReference>
<evidence type="ECO:0000256" key="3">
    <source>
        <dbReference type="ARBA" id="ARBA00022801"/>
    </source>
</evidence>
<dbReference type="GO" id="GO:0008745">
    <property type="term" value="F:N-acetylmuramoyl-L-alanine amidase activity"/>
    <property type="evidence" value="ECO:0007669"/>
    <property type="project" value="UniProtKB-EC"/>
</dbReference>
<dbReference type="CDD" id="cd02696">
    <property type="entry name" value="MurNAc-LAA"/>
    <property type="match status" value="1"/>
</dbReference>
<sequence>MVNLDSLSKEEGLKTHLQPVERHFKTEGKELSCSFVLGFPYIFANGNAVKLSTPTVFENDVVWTPLEETVEIFGKAFSKKYTVDTTAKLLKTDSPLAVSSSAKKPSSSSVAKSSSSVAKSSSSVAEKAAPLVRKNAPAGSREVRNIVIDPGHGGKDPGAIGLISNEKDIVLAVSKLLEKELVAMGFHVKLTRSTDKFIQLSERPQIANKWNGDLFISLHCNAIDGNKARKKKTKGFRIYVLRDPESEEDRAIARRENKVAKTYGDKNSKEELSPLDWLKIQARLEQYKQASYTFTEKVIKAYEGGKISKMGSGAGGAGFMVLVGAFMPATLVELGFISNPEEELYMNSEKGQKDMAKRIAKSVQEYKKALDEYLKTLSH</sequence>
<comment type="catalytic activity">
    <reaction evidence="1">
        <text>Hydrolyzes the link between N-acetylmuramoyl residues and L-amino acid residues in certain cell-wall glycopeptides.</text>
        <dbReference type="EC" id="3.5.1.28"/>
    </reaction>
</comment>
<name>A0A2M9A3V5_9BACT</name>
<evidence type="ECO:0000313" key="5">
    <source>
        <dbReference type="EMBL" id="PJJ40323.1"/>
    </source>
</evidence>
<dbReference type="GO" id="GO:0030288">
    <property type="term" value="C:outer membrane-bounded periplasmic space"/>
    <property type="evidence" value="ECO:0007669"/>
    <property type="project" value="TreeGrafter"/>
</dbReference>
<accession>A0A2M9A3V5</accession>
<dbReference type="InterPro" id="IPR050695">
    <property type="entry name" value="N-acetylmuramoyl_amidase_3"/>
</dbReference>
<protein>
    <recommendedName>
        <fullName evidence="2">N-acetylmuramoyl-L-alanine amidase</fullName>
        <ecNumber evidence="2">3.5.1.28</ecNumber>
    </recommendedName>
</protein>
<keyword evidence="3" id="KW-0378">Hydrolase</keyword>
<dbReference type="EMBL" id="PGEX01000001">
    <property type="protein sequence ID" value="PJJ40323.1"/>
    <property type="molecule type" value="Genomic_DNA"/>
</dbReference>
<dbReference type="PANTHER" id="PTHR30404">
    <property type="entry name" value="N-ACETYLMURAMOYL-L-ALANINE AMIDASE"/>
    <property type="match status" value="1"/>
</dbReference>
<dbReference type="PANTHER" id="PTHR30404:SF0">
    <property type="entry name" value="N-ACETYLMURAMOYL-L-ALANINE AMIDASE AMIC"/>
    <property type="match status" value="1"/>
</dbReference>
<gene>
    <name evidence="5" type="ORF">BGX16_0241</name>
</gene>
<dbReference type="OrthoDB" id="9806267at2"/>
<dbReference type="FunFam" id="3.40.630.40:FF:000005">
    <property type="entry name" value="N-acetylmuramoyl-L-alanine amidase (AmiA)"/>
    <property type="match status" value="1"/>
</dbReference>
<dbReference type="SUPFAM" id="SSF53187">
    <property type="entry name" value="Zn-dependent exopeptidases"/>
    <property type="match status" value="1"/>
</dbReference>
<dbReference type="EC" id="3.5.1.28" evidence="2"/>
<evidence type="ECO:0000259" key="4">
    <source>
        <dbReference type="SMART" id="SM00646"/>
    </source>
</evidence>
<proteinExistence type="predicted"/>
<dbReference type="Proteomes" id="UP000231134">
    <property type="component" value="Unassembled WGS sequence"/>
</dbReference>
<dbReference type="SMART" id="SM00646">
    <property type="entry name" value="Ami_3"/>
    <property type="match status" value="1"/>
</dbReference>
<evidence type="ECO:0000313" key="6">
    <source>
        <dbReference type="Proteomes" id="UP000231134"/>
    </source>
</evidence>
<dbReference type="GO" id="GO:0009253">
    <property type="term" value="P:peptidoglycan catabolic process"/>
    <property type="evidence" value="ECO:0007669"/>
    <property type="project" value="InterPro"/>
</dbReference>
<reference evidence="5 6" key="1">
    <citation type="submission" date="2017-11" db="EMBL/GenBank/DDBJ databases">
        <title>Animal gut microbial communities from fecal samples from Wisconsin, USA.</title>
        <authorList>
            <person name="Neumann A."/>
        </authorList>
    </citation>
    <scope>NUCLEOTIDE SEQUENCE [LARGE SCALE GENOMIC DNA]</scope>
    <source>
        <strain evidence="5 6">UWS3</strain>
    </source>
</reference>
<evidence type="ECO:0000256" key="1">
    <source>
        <dbReference type="ARBA" id="ARBA00001561"/>
    </source>
</evidence>
<dbReference type="Gene3D" id="3.40.630.40">
    <property type="entry name" value="Zn-dependent exopeptidases"/>
    <property type="match status" value="1"/>
</dbReference>
<comment type="caution">
    <text evidence="5">The sequence shown here is derived from an EMBL/GenBank/DDBJ whole genome shotgun (WGS) entry which is preliminary data.</text>
</comment>
<evidence type="ECO:0000256" key="2">
    <source>
        <dbReference type="ARBA" id="ARBA00011901"/>
    </source>
</evidence>
<feature type="domain" description="MurNAc-LAA" evidence="4">
    <location>
        <begin position="204"/>
        <end position="364"/>
    </location>
</feature>
<organism evidence="5 6">
    <name type="scientific">Hallerella succinigenes</name>
    <dbReference type="NCBI Taxonomy" id="1896222"/>
    <lineage>
        <taxon>Bacteria</taxon>
        <taxon>Pseudomonadati</taxon>
        <taxon>Fibrobacterota</taxon>
        <taxon>Fibrobacteria</taxon>
        <taxon>Fibrobacterales</taxon>
        <taxon>Fibrobacteraceae</taxon>
        <taxon>Hallerella</taxon>
    </lineage>
</organism>
<dbReference type="InterPro" id="IPR002508">
    <property type="entry name" value="MurNAc-LAA_cat"/>
</dbReference>
<dbReference type="AlphaFoldDB" id="A0A2M9A3V5"/>
<keyword evidence="6" id="KW-1185">Reference proteome</keyword>